<dbReference type="GO" id="GO:0005096">
    <property type="term" value="F:GTPase activator activity"/>
    <property type="evidence" value="ECO:0007669"/>
    <property type="project" value="TreeGrafter"/>
</dbReference>
<dbReference type="GO" id="GO:0110085">
    <property type="term" value="C:mitotic actomyosin contractile ring"/>
    <property type="evidence" value="ECO:0007669"/>
    <property type="project" value="TreeGrafter"/>
</dbReference>
<dbReference type="SUPFAM" id="SSF143885">
    <property type="entry name" value="RGC domain-like"/>
    <property type="match status" value="1"/>
</dbReference>
<keyword evidence="6" id="KW-1185">Reference proteome</keyword>
<dbReference type="SUPFAM" id="SSF47576">
    <property type="entry name" value="Calponin-homology domain, CH-domain"/>
    <property type="match status" value="1"/>
</dbReference>
<evidence type="ECO:0000259" key="3">
    <source>
        <dbReference type="PROSITE" id="PS50018"/>
    </source>
</evidence>
<feature type="coiled-coil region" evidence="1">
    <location>
        <begin position="1424"/>
        <end position="1465"/>
    </location>
</feature>
<dbReference type="PANTHER" id="PTHR14149">
    <property type="entry name" value="RAS GTPASE-ACTIVATING PROTEIN WITH IQ MOTIF"/>
    <property type="match status" value="1"/>
</dbReference>
<gene>
    <name evidence="5" type="primary">IQG1</name>
    <name evidence="5" type="ORF">ATY40_BA7500947</name>
</gene>
<dbReference type="GO" id="GO:1903479">
    <property type="term" value="P:mitotic actomyosin contractile ring assembly actin filament organization"/>
    <property type="evidence" value="ECO:0007669"/>
    <property type="project" value="TreeGrafter"/>
</dbReference>
<feature type="domain" description="Ras-GAP" evidence="3">
    <location>
        <begin position="929"/>
        <end position="1176"/>
    </location>
</feature>
<dbReference type="GO" id="GO:0005516">
    <property type="term" value="F:calmodulin binding"/>
    <property type="evidence" value="ECO:0007669"/>
    <property type="project" value="TreeGrafter"/>
</dbReference>
<dbReference type="GO" id="GO:0051015">
    <property type="term" value="F:actin filament binding"/>
    <property type="evidence" value="ECO:0007669"/>
    <property type="project" value="TreeGrafter"/>
</dbReference>
<dbReference type="Gene3D" id="1.10.506.10">
    <property type="entry name" value="GTPase Activation - p120gap, domain 1"/>
    <property type="match status" value="1"/>
</dbReference>
<dbReference type="InterPro" id="IPR008936">
    <property type="entry name" value="Rho_GTPase_activation_prot"/>
</dbReference>
<accession>A0A1B2J9F1</accession>
<evidence type="ECO:0000313" key="6">
    <source>
        <dbReference type="Proteomes" id="UP000094565"/>
    </source>
</evidence>
<dbReference type="PROSITE" id="PS50018">
    <property type="entry name" value="RAS_GTPASE_ACTIV_2"/>
    <property type="match status" value="1"/>
</dbReference>
<proteinExistence type="predicted"/>
<organism evidence="5 6">
    <name type="scientific">Komagataella pastoris</name>
    <name type="common">Yeast</name>
    <name type="synonym">Pichia pastoris</name>
    <dbReference type="NCBI Taxonomy" id="4922"/>
    <lineage>
        <taxon>Eukaryota</taxon>
        <taxon>Fungi</taxon>
        <taxon>Dikarya</taxon>
        <taxon>Ascomycota</taxon>
        <taxon>Saccharomycotina</taxon>
        <taxon>Pichiomycetes</taxon>
        <taxon>Pichiales</taxon>
        <taxon>Pichiaceae</taxon>
        <taxon>Komagataella</taxon>
    </lineage>
</organism>
<feature type="region of interest" description="Disordered" evidence="2">
    <location>
        <begin position="1"/>
        <end position="74"/>
    </location>
</feature>
<dbReference type="InterPro" id="IPR000593">
    <property type="entry name" value="RasGAP_C"/>
</dbReference>
<evidence type="ECO:0000256" key="2">
    <source>
        <dbReference type="SAM" id="MobiDB-lite"/>
    </source>
</evidence>
<dbReference type="CDD" id="cd21206">
    <property type="entry name" value="CH_IQGAP"/>
    <property type="match status" value="1"/>
</dbReference>
<dbReference type="Pfam" id="PF03836">
    <property type="entry name" value="RasGAP_C"/>
    <property type="match status" value="1"/>
</dbReference>
<keyword evidence="1" id="KW-0175">Coiled coil</keyword>
<feature type="coiled-coil region" evidence="1">
    <location>
        <begin position="800"/>
        <end position="834"/>
    </location>
</feature>
<dbReference type="Pfam" id="PF00307">
    <property type="entry name" value="CH"/>
    <property type="match status" value="1"/>
</dbReference>
<feature type="domain" description="Calponin-homology (CH)" evidence="4">
    <location>
        <begin position="180"/>
        <end position="291"/>
    </location>
</feature>
<protein>
    <submittedName>
        <fullName evidence="5">BA75_00947T0</fullName>
    </submittedName>
</protein>
<dbReference type="SUPFAM" id="SSF48350">
    <property type="entry name" value="GTPase activation domain, GAP"/>
    <property type="match status" value="1"/>
</dbReference>
<dbReference type="Pfam" id="PF00616">
    <property type="entry name" value="RasGAP"/>
    <property type="match status" value="1"/>
</dbReference>
<dbReference type="CDD" id="cd12206">
    <property type="entry name" value="RasGAP_IQGAP_related"/>
    <property type="match status" value="1"/>
</dbReference>
<name>A0A1B2J9F1_PICPA</name>
<dbReference type="EMBL" id="CP014584">
    <property type="protein sequence ID" value="ANZ74620.1"/>
    <property type="molecule type" value="Genomic_DNA"/>
</dbReference>
<evidence type="ECO:0000256" key="1">
    <source>
        <dbReference type="SAM" id="Coils"/>
    </source>
</evidence>
<dbReference type="OrthoDB" id="775356at2759"/>
<evidence type="ECO:0000313" key="5">
    <source>
        <dbReference type="EMBL" id="ANZ74620.1"/>
    </source>
</evidence>
<feature type="compositionally biased region" description="Polar residues" evidence="2">
    <location>
        <begin position="29"/>
        <end position="50"/>
    </location>
</feature>
<dbReference type="InterPro" id="IPR001936">
    <property type="entry name" value="RasGAP_dom"/>
</dbReference>
<dbReference type="PROSITE" id="PS50021">
    <property type="entry name" value="CH"/>
    <property type="match status" value="1"/>
</dbReference>
<dbReference type="InterPro" id="IPR001715">
    <property type="entry name" value="CH_dom"/>
</dbReference>
<dbReference type="PANTHER" id="PTHR14149:SF14">
    <property type="entry name" value="CALPONIN-HOMOLOGY (CH) DOMAIN-CONTAINING PROTEIN"/>
    <property type="match status" value="1"/>
</dbReference>
<reference evidence="5 6" key="1">
    <citation type="submission" date="2016-02" db="EMBL/GenBank/DDBJ databases">
        <title>Comparative genomic and transcriptomic foundation for Pichia pastoris.</title>
        <authorList>
            <person name="Love K.R."/>
            <person name="Shah K.A."/>
            <person name="Whittaker C.A."/>
            <person name="Wu J."/>
            <person name="Bartlett M.C."/>
            <person name="Ma D."/>
            <person name="Leeson R.L."/>
            <person name="Priest M."/>
            <person name="Young S.K."/>
            <person name="Love J.C."/>
        </authorList>
    </citation>
    <scope>NUCLEOTIDE SEQUENCE [LARGE SCALE GENOMIC DNA]</scope>
    <source>
        <strain evidence="5 6">ATCC 28485</strain>
    </source>
</reference>
<dbReference type="SMART" id="SM00033">
    <property type="entry name" value="CH"/>
    <property type="match status" value="1"/>
</dbReference>
<dbReference type="Gene3D" id="1.10.418.10">
    <property type="entry name" value="Calponin-like domain"/>
    <property type="match status" value="1"/>
</dbReference>
<dbReference type="InterPro" id="IPR036872">
    <property type="entry name" value="CH_dom_sf"/>
</dbReference>
<sequence>MSSERTSKIGSKYVEGLDSAEKLPLGASTKLNSLSSSPTKHSISSLQRTPGSLKENKSPDLSTPANKDLSDISPVKRMILEKERALRELEERGETPFTGRPPKSLYQSTQLSPTKARNFVSRDAKTLSKINGVAGKGMSSSPSLKNLNKLKKIETKLQDKDVKQLTGTMNKRTALIYEYLCRILEAKNWIEEITKEKVCDSDSILDVQEELRNGIDLAKLTKVFAPDLVGKIHNGNMGKFQFKYIENISYFLKFLDKVQLPDLCQFETTDLYDMKNFPQVIFCIHSLSIMLSLRKKAPKMENLSGVAQFSDDEINIISNKVKGMKLPNFSNIHKEHAEYIEELDETSILANLTADNNPCVQESFPVDTNNFLGDPQLDSTDLFADDEFQKSVQKKYLNMKETNHVVNTDDFEYLEMITRLQAMSRASLLRYKLFVDRFMLKSFTSNTIRLQGLAKGYLLRSANQKLLFALTVENKNISKLQTLIRNKQNASKLKVVNHKLQPHLETITQLQAIIRAGVLVRKPILERQIKLKGFTNNIISLQSFIKMKLTKRCTDREIKTLKQIEPRIVVLQSIARNRIFNRVQRASLSTVLSNEDALKGLQSIIRGNKVRYEIITLNLELRSHRRQIKELQTIARGGICRNRLNFILDTLYYEEPLVESLVSIARGKRVRLHVSEISLGLQQSISSVITIQSSIRGVLSRFAQELVLDDLEYQESSVIAFQSLLRARKIQSKIKYTHAYYNRPENVRKIIKVQSYLRTHTHFNAYNALVAYSDPPFRVVKSFIHLLQDNDKDFDEELEVQRMKDLISRKNQDISKLEEMLAQLDVKIDMLMKNKITLDELVKHAANDKTKKGQFSSSVGSAKLDEQLRKLDKPAKDLIGWYEKFFYLLQTNPEYLTRLFDVMQQHGLKYEISLDGNIESYVLTCFNFSQINVQSFTLKPTREEFLLMELILLNINKGIESFKDDLEQFKKFTALESPKDLVQYSFVWEHVLKEYNNLTHHRIVLKRLYGERVKQIIDDSQLDLESVPLTIFRSIIAKEIEEHGSSVESDENMSNTKAIQDPRVRDIFVNNLSNLRELANNMLLDIEASIPNMPLYIRTVLKEVYLKIKRQFPREPERFYLSYIGKIFMKNYFLPILFKPEIYGLCPNDFAKSKVGNKKIRQNLIELARVMIQLVSMRSFSTKNVYLQPLNDFIEQSVELTRRVLLKIIDTETLEGSYGLSPLYHDIISNERPVLEVGVNDLLSIVELVTNDLDVIAPTSDDYLRTCVEEMVLLGSNIRSIHKQELKLRLNPSTVQPEENSHIKVLWLNTKKNLTYIIQVQDSDDLLDMLIAPIEPCHDLIFQKLKEDELSRDTDITIESTNGSRKHLKDMSFRELKTVTLENVLKLESTGSISRSNCFQDLLNEIANDIKNKHDQRRERGIQLSMIRSALQSLKDKEIQLQNELDSYNNDIEEAIRKLQNGHRKKSFLKLLFTGEFYQRRALKKLNGGSIPKFGSFKYSSKYLFENRILLEINGVTDKHKGVPVKYDFLFSCDEVERFRIEVANDMNIVKGGIQNLTLDSLLKLQQDKQATVTYFDIGAKFNVNLLVAFMFRKFYEVK</sequence>
<feature type="region of interest" description="Disordered" evidence="2">
    <location>
        <begin position="89"/>
        <end position="112"/>
    </location>
</feature>
<evidence type="ECO:0000259" key="4">
    <source>
        <dbReference type="PROSITE" id="PS50021"/>
    </source>
</evidence>
<dbReference type="Proteomes" id="UP000094565">
    <property type="component" value="Chromosome 1"/>
</dbReference>